<proteinExistence type="predicted"/>
<reference evidence="2 3" key="1">
    <citation type="journal article" date="2019" name="Sci. Rep.">
        <title>Orb-weaving spider Araneus ventricosus genome elucidates the spidroin gene catalogue.</title>
        <authorList>
            <person name="Kono N."/>
            <person name="Nakamura H."/>
            <person name="Ohtoshi R."/>
            <person name="Moran D.A.P."/>
            <person name="Shinohara A."/>
            <person name="Yoshida Y."/>
            <person name="Fujiwara M."/>
            <person name="Mori M."/>
            <person name="Tomita M."/>
            <person name="Arakawa K."/>
        </authorList>
    </citation>
    <scope>NUCLEOTIDE SEQUENCE [LARGE SCALE GENOMIC DNA]</scope>
</reference>
<organism evidence="2 3">
    <name type="scientific">Araneus ventricosus</name>
    <name type="common">Orbweaver spider</name>
    <name type="synonym">Epeira ventricosa</name>
    <dbReference type="NCBI Taxonomy" id="182803"/>
    <lineage>
        <taxon>Eukaryota</taxon>
        <taxon>Metazoa</taxon>
        <taxon>Ecdysozoa</taxon>
        <taxon>Arthropoda</taxon>
        <taxon>Chelicerata</taxon>
        <taxon>Arachnida</taxon>
        <taxon>Araneae</taxon>
        <taxon>Araneomorphae</taxon>
        <taxon>Entelegynae</taxon>
        <taxon>Araneoidea</taxon>
        <taxon>Araneidae</taxon>
        <taxon>Araneus</taxon>
    </lineage>
</organism>
<sequence>MECNTSLKIHFLYSHLDFVPENLGSLSDEHGERFHQDSSNMEARYQGKWNPKMLADYCWTLKRDITQAKHKDDSELVLNVDAILAFRATKEESEKEEDAKSEESFEFVDTVLDENFEFVELDDAGQSMYFIQFVINMILILSFAMKE</sequence>
<dbReference type="PANTHER" id="PTHR46114">
    <property type="entry name" value="APPLE DOMAIN-CONTAINING PROTEIN"/>
    <property type="match status" value="1"/>
</dbReference>
<keyword evidence="1" id="KW-0472">Membrane</keyword>
<evidence type="ECO:0000313" key="3">
    <source>
        <dbReference type="Proteomes" id="UP000499080"/>
    </source>
</evidence>
<dbReference type="Proteomes" id="UP000499080">
    <property type="component" value="Unassembled WGS sequence"/>
</dbReference>
<evidence type="ECO:0000256" key="1">
    <source>
        <dbReference type="SAM" id="Phobius"/>
    </source>
</evidence>
<accession>A0A4Y2UAU4</accession>
<keyword evidence="3" id="KW-1185">Reference proteome</keyword>
<name>A0A4Y2UAU4_ARAVE</name>
<comment type="caution">
    <text evidence="2">The sequence shown here is derived from an EMBL/GenBank/DDBJ whole genome shotgun (WGS) entry which is preliminary data.</text>
</comment>
<protein>
    <submittedName>
        <fullName evidence="2">Uncharacterized protein</fullName>
    </submittedName>
</protein>
<dbReference type="AlphaFoldDB" id="A0A4Y2UAU4"/>
<keyword evidence="1" id="KW-0812">Transmembrane</keyword>
<gene>
    <name evidence="2" type="ORF">AVEN_92071_1</name>
</gene>
<dbReference type="PANTHER" id="PTHR46114:SF1">
    <property type="entry name" value="ZAD DOMAIN-CONTAINING PROTEIN"/>
    <property type="match status" value="1"/>
</dbReference>
<feature type="transmembrane region" description="Helical" evidence="1">
    <location>
        <begin position="127"/>
        <end position="145"/>
    </location>
</feature>
<keyword evidence="1" id="KW-1133">Transmembrane helix</keyword>
<dbReference type="EMBL" id="BGPR01035233">
    <property type="protein sequence ID" value="GBO09958.1"/>
    <property type="molecule type" value="Genomic_DNA"/>
</dbReference>
<evidence type="ECO:0000313" key="2">
    <source>
        <dbReference type="EMBL" id="GBO09958.1"/>
    </source>
</evidence>